<accession>A0A0E9QLF9</accession>
<name>A0A0E9QLF9_ANGAN</name>
<sequence length="35" mass="3658">MAILTKSAPVPICTCVPPAIQFKSNQTLPVFTSGP</sequence>
<proteinExistence type="predicted"/>
<evidence type="ECO:0000313" key="1">
    <source>
        <dbReference type="EMBL" id="JAH17277.1"/>
    </source>
</evidence>
<protein>
    <submittedName>
        <fullName evidence="1">Uncharacterized protein</fullName>
    </submittedName>
</protein>
<dbReference type="AlphaFoldDB" id="A0A0E9QLF9"/>
<organism evidence="1">
    <name type="scientific">Anguilla anguilla</name>
    <name type="common">European freshwater eel</name>
    <name type="synonym">Muraena anguilla</name>
    <dbReference type="NCBI Taxonomy" id="7936"/>
    <lineage>
        <taxon>Eukaryota</taxon>
        <taxon>Metazoa</taxon>
        <taxon>Chordata</taxon>
        <taxon>Craniata</taxon>
        <taxon>Vertebrata</taxon>
        <taxon>Euteleostomi</taxon>
        <taxon>Actinopterygii</taxon>
        <taxon>Neopterygii</taxon>
        <taxon>Teleostei</taxon>
        <taxon>Anguilliformes</taxon>
        <taxon>Anguillidae</taxon>
        <taxon>Anguilla</taxon>
    </lineage>
</organism>
<dbReference type="EMBL" id="GBXM01091300">
    <property type="protein sequence ID" value="JAH17277.1"/>
    <property type="molecule type" value="Transcribed_RNA"/>
</dbReference>
<reference evidence="1" key="1">
    <citation type="submission" date="2014-11" db="EMBL/GenBank/DDBJ databases">
        <authorList>
            <person name="Amaro Gonzalez C."/>
        </authorList>
    </citation>
    <scope>NUCLEOTIDE SEQUENCE</scope>
</reference>
<reference evidence="1" key="2">
    <citation type="journal article" date="2015" name="Fish Shellfish Immunol.">
        <title>Early steps in the European eel (Anguilla anguilla)-Vibrio vulnificus interaction in the gills: Role of the RtxA13 toxin.</title>
        <authorList>
            <person name="Callol A."/>
            <person name="Pajuelo D."/>
            <person name="Ebbesson L."/>
            <person name="Teles M."/>
            <person name="MacKenzie S."/>
            <person name="Amaro C."/>
        </authorList>
    </citation>
    <scope>NUCLEOTIDE SEQUENCE</scope>
</reference>